<accession>A0A839ABG1</accession>
<dbReference type="InterPro" id="IPR035965">
    <property type="entry name" value="PAS-like_dom_sf"/>
</dbReference>
<feature type="domain" description="PAS" evidence="1">
    <location>
        <begin position="263"/>
        <end position="323"/>
    </location>
</feature>
<dbReference type="SMART" id="SM00091">
    <property type="entry name" value="PAS"/>
    <property type="match status" value="2"/>
</dbReference>
<dbReference type="InterPro" id="IPR000014">
    <property type="entry name" value="PAS"/>
</dbReference>
<protein>
    <submittedName>
        <fullName evidence="2">PAS domain S-box protein</fullName>
    </submittedName>
</protein>
<dbReference type="EMBL" id="JACFXV010000043">
    <property type="protein sequence ID" value="MBA5776933.1"/>
    <property type="molecule type" value="Genomic_DNA"/>
</dbReference>
<evidence type="ECO:0000313" key="3">
    <source>
        <dbReference type="Proteomes" id="UP000541109"/>
    </source>
</evidence>
<organism evidence="2 3">
    <name type="scientific">Stappia albiluteola</name>
    <dbReference type="NCBI Taxonomy" id="2758565"/>
    <lineage>
        <taxon>Bacteria</taxon>
        <taxon>Pseudomonadati</taxon>
        <taxon>Pseudomonadota</taxon>
        <taxon>Alphaproteobacteria</taxon>
        <taxon>Hyphomicrobiales</taxon>
        <taxon>Stappiaceae</taxon>
        <taxon>Stappia</taxon>
    </lineage>
</organism>
<dbReference type="Gene3D" id="3.30.450.20">
    <property type="entry name" value="PAS domain"/>
    <property type="match status" value="1"/>
</dbReference>
<dbReference type="Pfam" id="PF13188">
    <property type="entry name" value="PAS_8"/>
    <property type="match status" value="1"/>
</dbReference>
<dbReference type="PROSITE" id="PS50112">
    <property type="entry name" value="PAS"/>
    <property type="match status" value="1"/>
</dbReference>
<gene>
    <name evidence="2" type="ORF">H2509_07290</name>
</gene>
<keyword evidence="3" id="KW-1185">Reference proteome</keyword>
<dbReference type="RefSeq" id="WP_182163741.1">
    <property type="nucleotide sequence ID" value="NZ_JACFXV010000043.1"/>
</dbReference>
<evidence type="ECO:0000313" key="2">
    <source>
        <dbReference type="EMBL" id="MBA5776933.1"/>
    </source>
</evidence>
<dbReference type="Proteomes" id="UP000541109">
    <property type="component" value="Unassembled WGS sequence"/>
</dbReference>
<dbReference type="NCBIfam" id="TIGR00229">
    <property type="entry name" value="sensory_box"/>
    <property type="match status" value="1"/>
</dbReference>
<dbReference type="SUPFAM" id="SSF55785">
    <property type="entry name" value="PYP-like sensor domain (PAS domain)"/>
    <property type="match status" value="1"/>
</dbReference>
<reference evidence="2 3" key="1">
    <citation type="submission" date="2020-07" db="EMBL/GenBank/DDBJ databases">
        <title>Stappia sp., F7233, whole genome shotgun sequencing project.</title>
        <authorList>
            <person name="Jiang S."/>
            <person name="Liu Z.W."/>
            <person name="Du Z.J."/>
        </authorList>
    </citation>
    <scope>NUCLEOTIDE SEQUENCE [LARGE SCALE GENOMIC DNA]</scope>
    <source>
        <strain evidence="2 3">F7233</strain>
    </source>
</reference>
<dbReference type="Pfam" id="PF08448">
    <property type="entry name" value="PAS_4"/>
    <property type="match status" value="1"/>
</dbReference>
<dbReference type="InterPro" id="IPR013656">
    <property type="entry name" value="PAS_4"/>
</dbReference>
<evidence type="ECO:0000259" key="1">
    <source>
        <dbReference type="PROSITE" id="PS50112"/>
    </source>
</evidence>
<name>A0A839ABG1_9HYPH</name>
<sequence>MVIGVNAAYRIIRNHAPNKEAFALLDAVGAYCWAYDPLSEELSWQQRDADSPLGYRVLKIDVKKALLRYDEPDRLKLLRVLTEALENGLSNPAKVKVNTESGPSVYEIVGSRTASRQPPLVVGLMRDCTQDPAKYAYLIGLQQVMGSLLSSLQKAALIVDRNGVIKSANKAFLRTFGIADARQLIGRDVRTIPNHLGKTLSAKFTTVLSGGTVAPGTAHFLLSSGKTIDMEFQIHAFALDKPFGGVAFLGESIKANQGIEAVELLDSIPTPILVADLNSRRIIYANKTGKGELGLSLEQVGKERLSDRLMSEEDIHDLVRVLDTIGWDLGRVWQIDTHHGLKRHYRIRTCFQGDPAARRVVLEFLPAKLKSDEPANEKARGFFARLAEFRFG</sequence>
<proteinExistence type="predicted"/>
<comment type="caution">
    <text evidence="2">The sequence shown here is derived from an EMBL/GenBank/DDBJ whole genome shotgun (WGS) entry which is preliminary data.</text>
</comment>
<dbReference type="AlphaFoldDB" id="A0A839ABG1"/>